<keyword evidence="2" id="KW-1133">Transmembrane helix</keyword>
<feature type="compositionally biased region" description="Basic residues" evidence="1">
    <location>
        <begin position="42"/>
        <end position="53"/>
    </location>
</feature>
<dbReference type="Proteomes" id="UP000004682">
    <property type="component" value="Unassembled WGS sequence"/>
</dbReference>
<proteinExistence type="predicted"/>
<reference evidence="4" key="1">
    <citation type="journal article" date="2012" name="J. Bacteriol.">
        <title>Revised Genome Sequence of Burkholderia thailandensis MSMB43 with Improved Annotation.</title>
        <authorList>
            <person name="Zhuo Y."/>
            <person name="Liu L."/>
            <person name="Wang Q."/>
            <person name="Liu X."/>
            <person name="Ren B."/>
            <person name="Liu M."/>
            <person name="Ni P."/>
            <person name="Cheng Y.Q."/>
            <person name="Zhang L."/>
        </authorList>
    </citation>
    <scope>NUCLEOTIDE SEQUENCE [LARGE SCALE GENOMIC DNA]</scope>
    <source>
        <strain evidence="4">MSMB43</strain>
    </source>
</reference>
<evidence type="ECO:0000256" key="2">
    <source>
        <dbReference type="SAM" id="Phobius"/>
    </source>
</evidence>
<feature type="transmembrane region" description="Helical" evidence="2">
    <location>
        <begin position="70"/>
        <end position="90"/>
    </location>
</feature>
<protein>
    <submittedName>
        <fullName evidence="3">Uncharacterized protein</fullName>
    </submittedName>
</protein>
<gene>
    <name evidence="3" type="ORF">A33K_13618</name>
</gene>
<evidence type="ECO:0000313" key="3">
    <source>
        <dbReference type="EMBL" id="EIP90034.1"/>
    </source>
</evidence>
<accession>A0ABN0GCP1</accession>
<feature type="region of interest" description="Disordered" evidence="1">
    <location>
        <begin position="103"/>
        <end position="139"/>
    </location>
</feature>
<evidence type="ECO:0000256" key="1">
    <source>
        <dbReference type="SAM" id="MobiDB-lite"/>
    </source>
</evidence>
<sequence>MTRLRRRFAVRAFFGPIEFDQKAARRCSYSGRSASSRELRRAGRRSPCRHARGSHASERGIDARTGAARFFWRSIMVAGVVLWVALAVIFPTVVVPAAQHAVEHTIRKQDRSASAPGASAGGGAPTQPASPDGGDSIGH</sequence>
<name>A0ABN0GCP1_9BURK</name>
<keyword evidence="4" id="KW-1185">Reference proteome</keyword>
<keyword evidence="2" id="KW-0812">Transmembrane</keyword>
<keyword evidence="2" id="KW-0472">Membrane</keyword>
<dbReference type="EMBL" id="JH692061">
    <property type="protein sequence ID" value="EIP90034.1"/>
    <property type="molecule type" value="Genomic_DNA"/>
</dbReference>
<evidence type="ECO:0000313" key="4">
    <source>
        <dbReference type="Proteomes" id="UP000004682"/>
    </source>
</evidence>
<organism evidence="3 4">
    <name type="scientific">Burkholderia humptydooensis MSMB43</name>
    <dbReference type="NCBI Taxonomy" id="441157"/>
    <lineage>
        <taxon>Bacteria</taxon>
        <taxon>Pseudomonadati</taxon>
        <taxon>Pseudomonadota</taxon>
        <taxon>Betaproteobacteria</taxon>
        <taxon>Burkholderiales</taxon>
        <taxon>Burkholderiaceae</taxon>
        <taxon>Burkholderia</taxon>
        <taxon>pseudomallei group</taxon>
    </lineage>
</organism>
<feature type="region of interest" description="Disordered" evidence="1">
    <location>
        <begin position="34"/>
        <end position="57"/>
    </location>
</feature>